<evidence type="ECO:0000256" key="3">
    <source>
        <dbReference type="ARBA" id="ARBA00022475"/>
    </source>
</evidence>
<dbReference type="PANTHER" id="PTHR33445">
    <property type="entry name" value="ATP SYNTHASE SUBUNIT B', CHLOROPLASTIC"/>
    <property type="match status" value="1"/>
</dbReference>
<dbReference type="GO" id="GO:0046961">
    <property type="term" value="F:proton-transporting ATPase activity, rotational mechanism"/>
    <property type="evidence" value="ECO:0007669"/>
    <property type="project" value="TreeGrafter"/>
</dbReference>
<dbReference type="PANTHER" id="PTHR33445:SF1">
    <property type="entry name" value="ATP SYNTHASE SUBUNIT B"/>
    <property type="match status" value="1"/>
</dbReference>
<evidence type="ECO:0000256" key="14">
    <source>
        <dbReference type="RuleBase" id="RU003848"/>
    </source>
</evidence>
<proteinExistence type="inferred from homology"/>
<dbReference type="GO" id="GO:0005886">
    <property type="term" value="C:plasma membrane"/>
    <property type="evidence" value="ECO:0007669"/>
    <property type="project" value="UniProtKB-SubCell"/>
</dbReference>
<keyword evidence="6 13" id="KW-0375">Hydrogen ion transport</keyword>
<evidence type="ECO:0000256" key="10">
    <source>
        <dbReference type="ARBA" id="ARBA00023310"/>
    </source>
</evidence>
<keyword evidence="2 13" id="KW-0813">Transport</keyword>
<dbReference type="GO" id="GO:0046933">
    <property type="term" value="F:proton-transporting ATP synthase activity, rotational mechanism"/>
    <property type="evidence" value="ECO:0007669"/>
    <property type="project" value="UniProtKB-UniRule"/>
</dbReference>
<dbReference type="Proteomes" id="UP000239250">
    <property type="component" value="Chromosome"/>
</dbReference>
<dbReference type="InterPro" id="IPR005864">
    <property type="entry name" value="ATP_synth_F0_bsu_bac"/>
</dbReference>
<dbReference type="RefSeq" id="WP_100618526.1">
    <property type="nucleotide sequence ID" value="NZ_CP024963.1"/>
</dbReference>
<protein>
    <recommendedName>
        <fullName evidence="13">ATP synthase subunit b</fullName>
    </recommendedName>
    <alternativeName>
        <fullName evidence="13">ATP synthase F(0) sector subunit b</fullName>
    </alternativeName>
    <alternativeName>
        <fullName evidence="13">ATPase subunit I</fullName>
    </alternativeName>
    <alternativeName>
        <fullName evidence="13">F-type ATPase subunit b</fullName>
        <shortName evidence="13">F-ATPase subunit b</shortName>
    </alternativeName>
</protein>
<evidence type="ECO:0000256" key="7">
    <source>
        <dbReference type="ARBA" id="ARBA00022989"/>
    </source>
</evidence>
<sequence length="178" mass="19884">MMLDISFLATTQGVPDVIGLLFPNIPNLIAHILASIVIILVLSKLMYKPFRKAVDARRAKINELLNEVVDKQIQANKDRKEAATILNEAKSESLVIVKNARLDANSQKADILESATIEATNLQNHAKSSIIQEREKAQDQIKKSIIETAMLAASKILEENIDEEKNKQIIDDFIKDLI</sequence>
<organism evidence="15 16">
    <name type="scientific">Williamsoniiplasma luminosum</name>
    <dbReference type="NCBI Taxonomy" id="214888"/>
    <lineage>
        <taxon>Bacteria</taxon>
        <taxon>Bacillati</taxon>
        <taxon>Mycoplasmatota</taxon>
        <taxon>Mollicutes</taxon>
        <taxon>Entomoplasmatales</taxon>
        <taxon>Williamsoniiplasma</taxon>
    </lineage>
</organism>
<evidence type="ECO:0000256" key="5">
    <source>
        <dbReference type="ARBA" id="ARBA00022692"/>
    </source>
</evidence>
<reference evidence="16" key="1">
    <citation type="submission" date="2018-02" db="EMBL/GenBank/DDBJ databases">
        <title>Firefly genomes illuminate parallel origins of bioluminescence in beetles.</title>
        <authorList>
            <person name="Fallon T.R."/>
            <person name="Lower S.E.S."/>
            <person name="Behringer M."/>
            <person name="Weng J.-K."/>
        </authorList>
    </citation>
    <scope>NUCLEOTIDE SEQUENCE [LARGE SCALE GENOMIC DNA]</scope>
</reference>
<evidence type="ECO:0000256" key="1">
    <source>
        <dbReference type="ARBA" id="ARBA00005513"/>
    </source>
</evidence>
<keyword evidence="8 13" id="KW-0406">Ion transport</keyword>
<evidence type="ECO:0000256" key="11">
    <source>
        <dbReference type="ARBA" id="ARBA00025198"/>
    </source>
</evidence>
<comment type="function">
    <text evidence="13">Component of the F(0) channel, it forms part of the peripheral stalk, linking F(1) to F(0).</text>
</comment>
<dbReference type="Pfam" id="PF00430">
    <property type="entry name" value="ATP-synt_B"/>
    <property type="match status" value="1"/>
</dbReference>
<comment type="subcellular location">
    <subcellularLocation>
        <location evidence="13">Cell membrane</location>
        <topology evidence="13">Single-pass membrane protein</topology>
    </subcellularLocation>
    <subcellularLocation>
        <location evidence="12">Endomembrane system</location>
        <topology evidence="12">Single-pass membrane protein</topology>
    </subcellularLocation>
</comment>
<gene>
    <name evidence="13 15" type="primary">atpF</name>
    <name evidence="15" type="ORF">C5T88_02900</name>
</gene>
<comment type="similarity">
    <text evidence="1 13 14">Belongs to the ATPase B chain family.</text>
</comment>
<dbReference type="SUPFAM" id="SSF81573">
    <property type="entry name" value="F1F0 ATP synthase subunit B, membrane domain"/>
    <property type="match status" value="1"/>
</dbReference>
<dbReference type="CDD" id="cd06503">
    <property type="entry name" value="ATP-synt_Fo_b"/>
    <property type="match status" value="1"/>
</dbReference>
<feature type="transmembrane region" description="Helical" evidence="13">
    <location>
        <begin position="28"/>
        <end position="47"/>
    </location>
</feature>
<evidence type="ECO:0000256" key="6">
    <source>
        <dbReference type="ARBA" id="ARBA00022781"/>
    </source>
</evidence>
<dbReference type="EMBL" id="CP027019">
    <property type="protein sequence ID" value="AVP49501.1"/>
    <property type="molecule type" value="Genomic_DNA"/>
</dbReference>
<keyword evidence="9 13" id="KW-0472">Membrane</keyword>
<evidence type="ECO:0000313" key="15">
    <source>
        <dbReference type="EMBL" id="AVP49501.1"/>
    </source>
</evidence>
<dbReference type="InterPro" id="IPR028987">
    <property type="entry name" value="ATP_synth_B-like_membr_sf"/>
</dbReference>
<dbReference type="GO" id="GO:0045259">
    <property type="term" value="C:proton-transporting ATP synthase complex"/>
    <property type="evidence" value="ECO:0007669"/>
    <property type="project" value="UniProtKB-KW"/>
</dbReference>
<evidence type="ECO:0000313" key="16">
    <source>
        <dbReference type="Proteomes" id="UP000239250"/>
    </source>
</evidence>
<evidence type="ECO:0000256" key="4">
    <source>
        <dbReference type="ARBA" id="ARBA00022547"/>
    </source>
</evidence>
<dbReference type="OrthoDB" id="399036at2"/>
<dbReference type="InterPro" id="IPR050059">
    <property type="entry name" value="ATP_synthase_B_chain"/>
</dbReference>
<keyword evidence="3 13" id="KW-1003">Cell membrane</keyword>
<dbReference type="AlphaFoldDB" id="A0A2S0NKG4"/>
<evidence type="ECO:0000256" key="12">
    <source>
        <dbReference type="ARBA" id="ARBA00037847"/>
    </source>
</evidence>
<keyword evidence="7 13" id="KW-1133">Transmembrane helix</keyword>
<dbReference type="HAMAP" id="MF_01398">
    <property type="entry name" value="ATP_synth_b_bprime"/>
    <property type="match status" value="1"/>
</dbReference>
<accession>A0A2S0NKG4</accession>
<evidence type="ECO:0000256" key="13">
    <source>
        <dbReference type="HAMAP-Rule" id="MF_01398"/>
    </source>
</evidence>
<keyword evidence="5 13" id="KW-0812">Transmembrane</keyword>
<evidence type="ECO:0000256" key="8">
    <source>
        <dbReference type="ARBA" id="ARBA00023065"/>
    </source>
</evidence>
<keyword evidence="10 13" id="KW-0066">ATP synthesis</keyword>
<evidence type="ECO:0000256" key="9">
    <source>
        <dbReference type="ARBA" id="ARBA00023136"/>
    </source>
</evidence>
<dbReference type="InterPro" id="IPR002146">
    <property type="entry name" value="ATP_synth_b/b'su_bac/chlpt"/>
</dbReference>
<keyword evidence="4 13" id="KW-0138">CF(0)</keyword>
<comment type="function">
    <text evidence="11 13">F(1)F(0) ATP synthase produces ATP from ADP in the presence of a proton or sodium gradient. F-type ATPases consist of two structural domains, F(1) containing the extramembraneous catalytic core and F(0) containing the membrane proton channel, linked together by a central stalk and a peripheral stalk. During catalysis, ATP synthesis in the catalytic domain of F(1) is coupled via a rotary mechanism of the central stalk subunits to proton translocation.</text>
</comment>
<evidence type="ECO:0000256" key="2">
    <source>
        <dbReference type="ARBA" id="ARBA00022448"/>
    </source>
</evidence>
<name>A0A2S0NKG4_9MOLU</name>
<dbReference type="NCBIfam" id="TIGR01144">
    <property type="entry name" value="ATP_synt_b"/>
    <property type="match status" value="1"/>
</dbReference>
<dbReference type="GO" id="GO:0012505">
    <property type="term" value="C:endomembrane system"/>
    <property type="evidence" value="ECO:0007669"/>
    <property type="project" value="UniProtKB-SubCell"/>
</dbReference>
<comment type="subunit">
    <text evidence="13">F-type ATPases have 2 components, F(1) - the catalytic core - and F(0) - the membrane proton channel. F(1) has five subunits: alpha(3), beta(3), gamma(1), delta(1), epsilon(1). F(0) has three main subunits: a(1), b(2) and c(10-14). The alpha and beta chains form an alternating ring which encloses part of the gamma chain. F(1) is attached to F(0) by a central stalk formed by the gamma and epsilon chains, while a peripheral stalk is formed by the delta and b chains.</text>
</comment>